<dbReference type="GO" id="GO:0016788">
    <property type="term" value="F:hydrolase activity, acting on ester bonds"/>
    <property type="evidence" value="ECO:0007669"/>
    <property type="project" value="InterPro"/>
</dbReference>
<gene>
    <name evidence="4" type="ORF">KDW_49370</name>
</gene>
<evidence type="ECO:0000313" key="4">
    <source>
        <dbReference type="EMBL" id="GER90775.1"/>
    </source>
</evidence>
<proteinExistence type="predicted"/>
<dbReference type="EMBL" id="BKZW01000002">
    <property type="protein sequence ID" value="GER90775.1"/>
    <property type="molecule type" value="Genomic_DNA"/>
</dbReference>
<keyword evidence="3" id="KW-0732">Signal</keyword>
<dbReference type="InterPro" id="IPR007312">
    <property type="entry name" value="Phosphoesterase"/>
</dbReference>
<dbReference type="InterPro" id="IPR017850">
    <property type="entry name" value="Alkaline_phosphatase_core_sf"/>
</dbReference>
<feature type="region of interest" description="Disordered" evidence="2">
    <location>
        <begin position="122"/>
        <end position="144"/>
    </location>
</feature>
<protein>
    <recommendedName>
        <fullName evidence="6">Phosphoesterase</fullName>
    </recommendedName>
</protein>
<evidence type="ECO:0000313" key="5">
    <source>
        <dbReference type="Proteomes" id="UP000326912"/>
    </source>
</evidence>
<evidence type="ECO:0000256" key="3">
    <source>
        <dbReference type="SAM" id="SignalP"/>
    </source>
</evidence>
<feature type="compositionally biased region" description="Polar residues" evidence="2">
    <location>
        <begin position="124"/>
        <end position="144"/>
    </location>
</feature>
<evidence type="ECO:0000256" key="1">
    <source>
        <dbReference type="ARBA" id="ARBA00022801"/>
    </source>
</evidence>
<evidence type="ECO:0008006" key="6">
    <source>
        <dbReference type="Google" id="ProtNLM"/>
    </source>
</evidence>
<dbReference type="Pfam" id="PF04185">
    <property type="entry name" value="Phosphoesterase"/>
    <property type="match status" value="1"/>
</dbReference>
<feature type="signal peptide" evidence="3">
    <location>
        <begin position="1"/>
        <end position="30"/>
    </location>
</feature>
<reference evidence="4 5" key="1">
    <citation type="submission" date="2019-10" db="EMBL/GenBank/DDBJ databases">
        <title>Dictyobacter vulcani sp. nov., within the class Ktedonobacteria, isolated from soil of volcanic Mt. Zao.</title>
        <authorList>
            <person name="Zheng Y."/>
            <person name="Wang C.M."/>
            <person name="Sakai Y."/>
            <person name="Abe K."/>
            <person name="Yokota A."/>
            <person name="Yabe S."/>
        </authorList>
    </citation>
    <scope>NUCLEOTIDE SEQUENCE [LARGE SCALE GENOMIC DNA]</scope>
    <source>
        <strain evidence="4 5">W12</strain>
    </source>
</reference>
<evidence type="ECO:0000256" key="2">
    <source>
        <dbReference type="SAM" id="MobiDB-lite"/>
    </source>
</evidence>
<dbReference type="Proteomes" id="UP000326912">
    <property type="component" value="Unassembled WGS sequence"/>
</dbReference>
<name>A0A5J4KS98_9CHLR</name>
<dbReference type="AlphaFoldDB" id="A0A5J4KS98"/>
<keyword evidence="1" id="KW-0378">Hydrolase</keyword>
<keyword evidence="5" id="KW-1185">Reference proteome</keyword>
<accession>A0A5J4KS98</accession>
<dbReference type="Gene3D" id="3.40.720.10">
    <property type="entry name" value="Alkaline Phosphatase, subunit A"/>
    <property type="match status" value="1"/>
</dbReference>
<sequence>MPKLNGKACIASFLAILGLLGSALPQAALAASDQSGTARGVLVRDASGDTTTPIKHVIVIIGENHTYDNVFGTYQPVRGQSAKNLLSEGIVTPVGDLAHGASKAAQKTATDTKTYNLKPEKTGKYQTLPQPNTTYAQGQPQNVPDTRFPANLPNGPYQITKYVPYQNSYVGDPSIVSTRCGSNRMVVRPIFTRGYIRPPVTTMVQIHQSRLIRARSRWAIII</sequence>
<feature type="chain" id="PRO_5023873110" description="Phosphoesterase" evidence="3">
    <location>
        <begin position="31"/>
        <end position="222"/>
    </location>
</feature>
<comment type="caution">
    <text evidence="4">The sequence shown here is derived from an EMBL/GenBank/DDBJ whole genome shotgun (WGS) entry which is preliminary data.</text>
</comment>
<organism evidence="4 5">
    <name type="scientific">Dictyobacter vulcani</name>
    <dbReference type="NCBI Taxonomy" id="2607529"/>
    <lineage>
        <taxon>Bacteria</taxon>
        <taxon>Bacillati</taxon>
        <taxon>Chloroflexota</taxon>
        <taxon>Ktedonobacteria</taxon>
        <taxon>Ktedonobacterales</taxon>
        <taxon>Dictyobacteraceae</taxon>
        <taxon>Dictyobacter</taxon>
    </lineage>
</organism>